<dbReference type="InterPro" id="IPR051200">
    <property type="entry name" value="Host-pathogen_enzymatic-act"/>
</dbReference>
<dbReference type="InterPro" id="IPR011044">
    <property type="entry name" value="Quino_amine_DH_bsu"/>
</dbReference>
<keyword evidence="1" id="KW-0472">Membrane</keyword>
<evidence type="ECO:0000256" key="1">
    <source>
        <dbReference type="SAM" id="Phobius"/>
    </source>
</evidence>
<dbReference type="SUPFAM" id="SSF50969">
    <property type="entry name" value="YVTN repeat-like/Quinoprotein amine dehydrogenase"/>
    <property type="match status" value="1"/>
</dbReference>
<organism evidence="2 3">
    <name type="scientific">Saccharolobus islandicus (strain L.D.8.5 / Lassen #2)</name>
    <name type="common">Sulfolobus islandicus</name>
    <dbReference type="NCBI Taxonomy" id="425944"/>
    <lineage>
        <taxon>Archaea</taxon>
        <taxon>Thermoproteota</taxon>
        <taxon>Thermoprotei</taxon>
        <taxon>Sulfolobales</taxon>
        <taxon>Sulfolobaceae</taxon>
        <taxon>Saccharolobus</taxon>
    </lineage>
</organism>
<keyword evidence="1" id="KW-1133">Transmembrane helix</keyword>
<dbReference type="Proteomes" id="UP000001404">
    <property type="component" value="Chromosome"/>
</dbReference>
<sequence>MNKKQLIKALSSYQLWLIVGLIVIILIGVGAAYIMLKQSQSSSIPSSTQTTSSSVSTTTTTSPQYSFLVFTQKGIAEIINPSSTTPFQGYTHSINISTNVPQQVYWWVEYPFENAAQSRYYLIPVNNGTVYAIDANSLKIVKEFNFGNSIGFIGVAYSPSQQLVAVADGPSGILALINVSSLNVLWEQHFVSPVNGRTYYPCDVRWSPDGNYLIVPMRFNNSVDLIALNGSLIKVLPTAAGSQPYMVSPNMQGTMVAVEYVGNNSVGFYSLPSLKLLGILQMPNGTIPQRGVFTPNGDYYLEAPSNTNQVFVISTSTFQIVKTIDLPSFSVKGLADIELMPGGQYAYVVIHGNVQSGGIIALISVSSLTVSSYVPLSTAPAVIIPVQNQVATYLVDNVLLPPVTGLHC</sequence>
<dbReference type="EMBL" id="CP001731">
    <property type="protein sequence ID" value="ADB88181.1"/>
    <property type="molecule type" value="Genomic_DNA"/>
</dbReference>
<dbReference type="AlphaFoldDB" id="D2PFR5"/>
<dbReference type="HOGENOM" id="CLU_722823_0_0_2"/>
<dbReference type="PANTHER" id="PTHR47197:SF3">
    <property type="entry name" value="DIHYDRO-HEME D1 DEHYDROGENASE"/>
    <property type="match status" value="1"/>
</dbReference>
<dbReference type="KEGG" id="sii:LD85_2545"/>
<protein>
    <recommendedName>
        <fullName evidence="4">YncE family protein</fullName>
    </recommendedName>
</protein>
<gene>
    <name evidence="2" type="ordered locus">LD85_2545</name>
</gene>
<accession>D2PFR5</accession>
<reference evidence="3" key="1">
    <citation type="journal article" date="2009" name="Proc. Natl. Acad. Sci. U.S.A.">
        <title>Biogeography of the Sulfolobus islandicus pan-genome.</title>
        <authorList>
            <person name="Reno M.L."/>
            <person name="Held N.L."/>
            <person name="Fields C.J."/>
            <person name="Burke P.V."/>
            <person name="Whitaker R.J."/>
        </authorList>
    </citation>
    <scope>NUCLEOTIDE SEQUENCE [LARGE SCALE GENOMIC DNA]</scope>
    <source>
        <strain evidence="3">L.D.8.5 / Lassen #2</strain>
    </source>
</reference>
<proteinExistence type="predicted"/>
<dbReference type="RefSeq" id="WP_012953198.1">
    <property type="nucleotide sequence ID" value="NC_013769.1"/>
</dbReference>
<dbReference type="PANTHER" id="PTHR47197">
    <property type="entry name" value="PROTEIN NIRF"/>
    <property type="match status" value="1"/>
</dbReference>
<dbReference type="Gene3D" id="2.130.10.10">
    <property type="entry name" value="YVTN repeat-like/Quinoprotein amine dehydrogenase"/>
    <property type="match status" value="1"/>
</dbReference>
<feature type="transmembrane region" description="Helical" evidence="1">
    <location>
        <begin position="12"/>
        <end position="36"/>
    </location>
</feature>
<evidence type="ECO:0000313" key="2">
    <source>
        <dbReference type="EMBL" id="ADB88181.1"/>
    </source>
</evidence>
<evidence type="ECO:0000313" key="3">
    <source>
        <dbReference type="Proteomes" id="UP000001404"/>
    </source>
</evidence>
<dbReference type="InterPro" id="IPR015943">
    <property type="entry name" value="WD40/YVTN_repeat-like_dom_sf"/>
</dbReference>
<evidence type="ECO:0008006" key="4">
    <source>
        <dbReference type="Google" id="ProtNLM"/>
    </source>
</evidence>
<keyword evidence="1" id="KW-0812">Transmembrane</keyword>
<name>D2PFR5_SACI9</name>